<keyword evidence="5" id="KW-0695">RNA-directed DNA polymerase</keyword>
<dbReference type="GO" id="GO:0004523">
    <property type="term" value="F:RNA-DNA hybrid ribonuclease activity"/>
    <property type="evidence" value="ECO:0007669"/>
    <property type="project" value="InterPro"/>
</dbReference>
<dbReference type="InterPro" id="IPR002156">
    <property type="entry name" value="RNaseH_domain"/>
</dbReference>
<feature type="domain" description="RNase H type-1" evidence="3">
    <location>
        <begin position="428"/>
        <end position="536"/>
    </location>
</feature>
<organism evidence="5 6">
    <name type="scientific">Corchorus capsularis</name>
    <name type="common">Jute</name>
    <dbReference type="NCBI Taxonomy" id="210143"/>
    <lineage>
        <taxon>Eukaryota</taxon>
        <taxon>Viridiplantae</taxon>
        <taxon>Streptophyta</taxon>
        <taxon>Embryophyta</taxon>
        <taxon>Tracheophyta</taxon>
        <taxon>Spermatophyta</taxon>
        <taxon>Magnoliopsida</taxon>
        <taxon>eudicotyledons</taxon>
        <taxon>Gunneridae</taxon>
        <taxon>Pentapetalae</taxon>
        <taxon>rosids</taxon>
        <taxon>malvids</taxon>
        <taxon>Malvales</taxon>
        <taxon>Malvaceae</taxon>
        <taxon>Grewioideae</taxon>
        <taxon>Apeibeae</taxon>
        <taxon>Corchorus</taxon>
    </lineage>
</organism>
<dbReference type="OrthoDB" id="691901at2759"/>
<feature type="domain" description="Retrotransposon gag" evidence="2">
    <location>
        <begin position="877"/>
        <end position="968"/>
    </location>
</feature>
<keyword evidence="5" id="KW-0548">Nucleotidyltransferase</keyword>
<dbReference type="Gene3D" id="3.30.420.10">
    <property type="entry name" value="Ribonuclease H-like superfamily/Ribonuclease H"/>
    <property type="match status" value="1"/>
</dbReference>
<evidence type="ECO:0000259" key="4">
    <source>
        <dbReference type="Pfam" id="PF13966"/>
    </source>
</evidence>
<dbReference type="PANTHER" id="PTHR47723">
    <property type="entry name" value="OS05G0353850 PROTEIN"/>
    <property type="match status" value="1"/>
</dbReference>
<dbReference type="EMBL" id="AWWV01007497">
    <property type="protein sequence ID" value="OMO96147.1"/>
    <property type="molecule type" value="Genomic_DNA"/>
</dbReference>
<dbReference type="STRING" id="210143.A0A1R3JN50"/>
<dbReference type="SUPFAM" id="SSF53098">
    <property type="entry name" value="Ribonuclease H-like"/>
    <property type="match status" value="1"/>
</dbReference>
<dbReference type="InterPro" id="IPR012337">
    <property type="entry name" value="RNaseH-like_sf"/>
</dbReference>
<dbReference type="Pfam" id="PF13456">
    <property type="entry name" value="RVT_3"/>
    <property type="match status" value="1"/>
</dbReference>
<dbReference type="InterPro" id="IPR036397">
    <property type="entry name" value="RNaseH_sf"/>
</dbReference>
<dbReference type="CDD" id="cd06222">
    <property type="entry name" value="RNase_H_like"/>
    <property type="match status" value="1"/>
</dbReference>
<evidence type="ECO:0000256" key="1">
    <source>
        <dbReference type="SAM" id="MobiDB-lite"/>
    </source>
</evidence>
<feature type="region of interest" description="Disordered" evidence="1">
    <location>
        <begin position="666"/>
        <end position="689"/>
    </location>
</feature>
<keyword evidence="6" id="KW-1185">Reference proteome</keyword>
<dbReference type="InterPro" id="IPR026960">
    <property type="entry name" value="RVT-Znf"/>
</dbReference>
<accession>A0A1R3JN50</accession>
<dbReference type="Proteomes" id="UP000188268">
    <property type="component" value="Unassembled WGS sequence"/>
</dbReference>
<dbReference type="GO" id="GO:0003676">
    <property type="term" value="F:nucleic acid binding"/>
    <property type="evidence" value="ECO:0007669"/>
    <property type="project" value="InterPro"/>
</dbReference>
<gene>
    <name evidence="5" type="ORF">CCACVL1_05057</name>
</gene>
<dbReference type="AlphaFoldDB" id="A0A1R3JN50"/>
<dbReference type="InterPro" id="IPR005162">
    <property type="entry name" value="Retrotrans_gag_dom"/>
</dbReference>
<sequence length="1035" mass="118615">MGEIRGISIARTAPRVSHLFFADDSLIFLRATVAECEVLSRVLKRFELASGQLINVDKSTVLFSSNTPDSIRASIMQYLGIHKILTRDKYLGMPIMIGKSKRAELEAKYFARGTFLTAPLGSNPSFVWRSLLAGHEVLKLGSRWRIGDGLNVDIWRDKWLKKPPDYKPRPKPDTICISHLVSSLMTPDRQWDVDLLDEFFELDDVHCILCIPLTSLMVKDALIWNHTGNGHYTVRSGYCVARRLLGKELNQVEERKEIWRIIWRAFLLPKVKYFLWRLIYNILPTKINLQNRGVGIDGGCAVCSEAESSLFHVFFGCYFSRRVWDMSCPWIQGYLDDWASTDNFWECLFIKASQLGSMELASSLLWLIWHNRNVALHEGVCKIPSSVCTTAARIVTEHEASHRRLNLIPQPRGYQLWSPPSMGDFKLNTDATFKKDLNQAGLGAIIRDKNVRVLVSAISRIDKVPDPLFAEIYAIRFDLILAMNCGFLNCEIECDSLLAIQEIKRVGKVLWEGGILIEQIRILAAQFSYVSFNHVAEISQIRAALCVEERTCNNRSFKSFEEVAIHPLLALSYETNKWYQSQPLVELGLTSSRVIKCNRLVGLKDGKHLMDSHNKPKSSPMMRRDRPALRKLPLYSLQLRSQQVNVCQQAVYHAFTREFQVANMPLKGDDGKSSHGMQTKSKAIVDPSPLPLDPNSKILLQYLTDAMNEMSLAHEQKMHQLIGSIDRMNKSHDQLKEQTMQNRENIMAQIVPPPVAPANNNGANQVRVVPQVDAAGNNNVPPPRDGAARGENEAELLPRQKLPRTLLTILRERKVGRPSFHKPYPEEYDRLHPLPRKYKVPDFSSFFGTSIEKTTLEHIARFTLQCGEANLGYHKLRLFPNSLTGAAFTWYINLPPNLVRTWEDMERMFPTQFYRTEPEVSMADLSRFYQKKGELDEDYLARFKKLRNRCCTPLREEEFLRLANNGLDMELRKKFEGVDFRDFFEMSTKVARYETFPCERKTNEEVHHMALTIKSQILNLELLKSKLMGLLSVHA</sequence>
<dbReference type="Pfam" id="PF03732">
    <property type="entry name" value="Retrotrans_gag"/>
    <property type="match status" value="1"/>
</dbReference>
<comment type="caution">
    <text evidence="5">The sequence shown here is derived from an EMBL/GenBank/DDBJ whole genome shotgun (WGS) entry which is preliminary data.</text>
</comment>
<dbReference type="PANTHER" id="PTHR47723:SF19">
    <property type="entry name" value="POLYNUCLEOTIDYL TRANSFERASE, RIBONUCLEASE H-LIKE SUPERFAMILY PROTEIN"/>
    <property type="match status" value="1"/>
</dbReference>
<reference evidence="5 6" key="1">
    <citation type="submission" date="2013-09" db="EMBL/GenBank/DDBJ databases">
        <title>Corchorus capsularis genome sequencing.</title>
        <authorList>
            <person name="Alam M."/>
            <person name="Haque M.S."/>
            <person name="Islam M.S."/>
            <person name="Emdad E.M."/>
            <person name="Islam M.M."/>
            <person name="Ahmed B."/>
            <person name="Halim A."/>
            <person name="Hossen Q.M.M."/>
            <person name="Hossain M.Z."/>
            <person name="Ahmed R."/>
            <person name="Khan M.M."/>
            <person name="Islam R."/>
            <person name="Rashid M.M."/>
            <person name="Khan S.A."/>
            <person name="Rahman M.S."/>
            <person name="Alam M."/>
        </authorList>
    </citation>
    <scope>NUCLEOTIDE SEQUENCE [LARGE SCALE GENOMIC DNA]</scope>
    <source>
        <strain evidence="6">cv. CVL-1</strain>
        <tissue evidence="5">Whole seedling</tissue>
    </source>
</reference>
<dbReference type="Pfam" id="PF13966">
    <property type="entry name" value="zf-RVT"/>
    <property type="match status" value="1"/>
</dbReference>
<evidence type="ECO:0000313" key="5">
    <source>
        <dbReference type="EMBL" id="OMO96147.1"/>
    </source>
</evidence>
<feature type="domain" description="Reverse transcriptase zinc-binding" evidence="4">
    <location>
        <begin position="249"/>
        <end position="324"/>
    </location>
</feature>
<evidence type="ECO:0000259" key="3">
    <source>
        <dbReference type="Pfam" id="PF13456"/>
    </source>
</evidence>
<keyword evidence="5" id="KW-0808">Transferase</keyword>
<dbReference type="Gramene" id="OMO96147">
    <property type="protein sequence ID" value="OMO96147"/>
    <property type="gene ID" value="CCACVL1_05057"/>
</dbReference>
<evidence type="ECO:0000259" key="2">
    <source>
        <dbReference type="Pfam" id="PF03732"/>
    </source>
</evidence>
<dbReference type="InterPro" id="IPR053151">
    <property type="entry name" value="RNase_H-like"/>
</dbReference>
<name>A0A1R3JN50_COCAP</name>
<dbReference type="InterPro" id="IPR044730">
    <property type="entry name" value="RNase_H-like_dom_plant"/>
</dbReference>
<dbReference type="GO" id="GO:0003964">
    <property type="term" value="F:RNA-directed DNA polymerase activity"/>
    <property type="evidence" value="ECO:0007669"/>
    <property type="project" value="UniProtKB-KW"/>
</dbReference>
<proteinExistence type="predicted"/>
<evidence type="ECO:0000313" key="6">
    <source>
        <dbReference type="Proteomes" id="UP000188268"/>
    </source>
</evidence>
<protein>
    <submittedName>
        <fullName evidence="5">Reverse transcriptase</fullName>
    </submittedName>
</protein>